<dbReference type="PROSITE" id="PS50966">
    <property type="entry name" value="ZF_SWIM"/>
    <property type="match status" value="1"/>
</dbReference>
<reference evidence="3 4" key="1">
    <citation type="submission" date="2015-03" db="EMBL/GenBank/DDBJ databases">
        <title>Genome sequencing of Methylobacterium tarhaniae DSM 25844.</title>
        <authorList>
            <person name="Chaudhry V."/>
            <person name="Patil P.B."/>
        </authorList>
    </citation>
    <scope>NUCLEOTIDE SEQUENCE [LARGE SCALE GENOMIC DNA]</scope>
    <source>
        <strain evidence="3 4">DSM 25844</strain>
    </source>
</reference>
<dbReference type="AlphaFoldDB" id="A0A0J6T7D0"/>
<evidence type="ECO:0000313" key="3">
    <source>
        <dbReference type="EMBL" id="KMO41874.1"/>
    </source>
</evidence>
<dbReference type="OrthoDB" id="7593573at2"/>
<keyword evidence="1" id="KW-0862">Zinc</keyword>
<keyword evidence="1" id="KW-0863">Zinc-finger</keyword>
<evidence type="ECO:0000259" key="2">
    <source>
        <dbReference type="PROSITE" id="PS50966"/>
    </source>
</evidence>
<dbReference type="RefSeq" id="WP_048451101.1">
    <property type="nucleotide sequence ID" value="NZ_LABZ01000077.1"/>
</dbReference>
<dbReference type="PATRIC" id="fig|1187852.3.peg.6320"/>
<sequence>MTVKRVGKTTIEAALPGEAAIEALADPKVVERGREVARSGAVSDLVRRGDQLTAAVAGSEDAPYRVTVRLTDRGVADYRCTCPYEWGGACKHVVAALLAAGKPGAVAERPTLRRLLDDLPREVLADLLVRRAEADPDLAGWIEVELAATPGSGPVDPAPIAAQARTLLARKARHYWDDYESAGPSGELHELVEKAVPFLEAGDGRNALKVLVAVAEPFIEQWLGEMAETDEDMYLLFEDLGRMMAEAVLMSDLSEAERDDLFETVDGWQAELSEYGPEGFSIALSALAAGWEGPALQSVLGGKAASLPETETDLIAVRLRVLAAAERTDEYLNLARAAGDDAAYAGMLVRLGRIDEAVAHAAKHLTDPGDVLDLAQRLHKAGHPDRALDLARSSLRRPDLTESGGTAVLARWLRDEAAALKRRDLALEGARAAFAESHSLDDYKAARTIAGKGWASLRDDLLTILAGANFADDRIAILLEEGLVGDAMRAAEFSREAYVDDAVLHRLAEAALGSDPAWVARFAESRAEPFLKGGSSRLYERAAAWLAHARRAYLAQGQHKEWAPRIEALITENKRRHSLRPKLEALR</sequence>
<proteinExistence type="predicted"/>
<gene>
    <name evidence="3" type="ORF">VQ03_11975</name>
</gene>
<dbReference type="EMBL" id="LABZ01000077">
    <property type="protein sequence ID" value="KMO41874.1"/>
    <property type="molecule type" value="Genomic_DNA"/>
</dbReference>
<dbReference type="Pfam" id="PF04434">
    <property type="entry name" value="SWIM"/>
    <property type="match status" value="1"/>
</dbReference>
<dbReference type="GO" id="GO:0008270">
    <property type="term" value="F:zinc ion binding"/>
    <property type="evidence" value="ECO:0007669"/>
    <property type="project" value="UniProtKB-KW"/>
</dbReference>
<comment type="caution">
    <text evidence="3">The sequence shown here is derived from an EMBL/GenBank/DDBJ whole genome shotgun (WGS) entry which is preliminary data.</text>
</comment>
<protein>
    <recommendedName>
        <fullName evidence="2">SWIM-type domain-containing protein</fullName>
    </recommendedName>
</protein>
<accession>A0A0J6T7D0</accession>
<dbReference type="Proteomes" id="UP000036449">
    <property type="component" value="Unassembled WGS sequence"/>
</dbReference>
<evidence type="ECO:0000313" key="4">
    <source>
        <dbReference type="Proteomes" id="UP000036449"/>
    </source>
</evidence>
<organism evidence="3 4">
    <name type="scientific">Methylobacterium tarhaniae</name>
    <dbReference type="NCBI Taxonomy" id="1187852"/>
    <lineage>
        <taxon>Bacteria</taxon>
        <taxon>Pseudomonadati</taxon>
        <taxon>Pseudomonadota</taxon>
        <taxon>Alphaproteobacteria</taxon>
        <taxon>Hyphomicrobiales</taxon>
        <taxon>Methylobacteriaceae</taxon>
        <taxon>Methylobacterium</taxon>
    </lineage>
</organism>
<name>A0A0J6T7D0_9HYPH</name>
<feature type="domain" description="SWIM-type" evidence="2">
    <location>
        <begin position="64"/>
        <end position="101"/>
    </location>
</feature>
<evidence type="ECO:0000256" key="1">
    <source>
        <dbReference type="PROSITE-ProRule" id="PRU00325"/>
    </source>
</evidence>
<dbReference type="InterPro" id="IPR007527">
    <property type="entry name" value="Znf_SWIM"/>
</dbReference>
<keyword evidence="1" id="KW-0479">Metal-binding</keyword>
<keyword evidence="4" id="KW-1185">Reference proteome</keyword>